<organism evidence="1 2">
    <name type="scientific">Pleuronectes platessa</name>
    <name type="common">European plaice</name>
    <dbReference type="NCBI Taxonomy" id="8262"/>
    <lineage>
        <taxon>Eukaryota</taxon>
        <taxon>Metazoa</taxon>
        <taxon>Chordata</taxon>
        <taxon>Craniata</taxon>
        <taxon>Vertebrata</taxon>
        <taxon>Euteleostomi</taxon>
        <taxon>Actinopterygii</taxon>
        <taxon>Neopterygii</taxon>
        <taxon>Teleostei</taxon>
        <taxon>Neoteleostei</taxon>
        <taxon>Acanthomorphata</taxon>
        <taxon>Carangaria</taxon>
        <taxon>Pleuronectiformes</taxon>
        <taxon>Pleuronectoidei</taxon>
        <taxon>Pleuronectidae</taxon>
        <taxon>Pleuronectes</taxon>
    </lineage>
</organism>
<comment type="caution">
    <text evidence="1">The sequence shown here is derived from an EMBL/GenBank/DDBJ whole genome shotgun (WGS) entry which is preliminary data.</text>
</comment>
<accession>A0A9N7UEW5</accession>
<gene>
    <name evidence="1" type="ORF">PLEPLA_LOCUS17213</name>
</gene>
<dbReference type="AlphaFoldDB" id="A0A9N7UEW5"/>
<keyword evidence="2" id="KW-1185">Reference proteome</keyword>
<name>A0A9N7UEW5_PLEPL</name>
<evidence type="ECO:0000313" key="2">
    <source>
        <dbReference type="Proteomes" id="UP001153269"/>
    </source>
</evidence>
<evidence type="ECO:0000313" key="1">
    <source>
        <dbReference type="EMBL" id="CAB1429237.1"/>
    </source>
</evidence>
<proteinExistence type="predicted"/>
<protein>
    <submittedName>
        <fullName evidence="1">Uncharacterized protein</fullName>
    </submittedName>
</protein>
<dbReference type="Proteomes" id="UP001153269">
    <property type="component" value="Unassembled WGS sequence"/>
</dbReference>
<dbReference type="EMBL" id="CADEAL010001114">
    <property type="protein sequence ID" value="CAB1429237.1"/>
    <property type="molecule type" value="Genomic_DNA"/>
</dbReference>
<reference evidence="1" key="1">
    <citation type="submission" date="2020-03" db="EMBL/GenBank/DDBJ databases">
        <authorList>
            <person name="Weist P."/>
        </authorList>
    </citation>
    <scope>NUCLEOTIDE SEQUENCE</scope>
</reference>
<sequence>MGFRYFDHCNQLVKPGSLVGVRGLDRMSEITECGQSRLHSQSEDGRRFRGAAAGADRPVEIKELKMDRHPEEFKDFPERICGDCQPPQHKLVMTWLSYTGFTRKRDRLLNFSTSHCPWTPATLGSLAAPQGKHYINVSVLRNYY</sequence>